<organism evidence="8 9">
    <name type="scientific">Gracilinema caldarium (strain ATCC 51460 / DSM 7334 / H1)</name>
    <name type="common">Treponema caldarium</name>
    <dbReference type="NCBI Taxonomy" id="744872"/>
    <lineage>
        <taxon>Bacteria</taxon>
        <taxon>Pseudomonadati</taxon>
        <taxon>Spirochaetota</taxon>
        <taxon>Spirochaetia</taxon>
        <taxon>Spirochaetales</taxon>
        <taxon>Breznakiellaceae</taxon>
        <taxon>Gracilinema</taxon>
    </lineage>
</organism>
<evidence type="ECO:0000256" key="1">
    <source>
        <dbReference type="ARBA" id="ARBA00004651"/>
    </source>
</evidence>
<feature type="transmembrane region" description="Helical" evidence="7">
    <location>
        <begin position="164"/>
        <end position="185"/>
    </location>
</feature>
<dbReference type="InterPro" id="IPR002528">
    <property type="entry name" value="MATE_fam"/>
</dbReference>
<dbReference type="InterPro" id="IPR052031">
    <property type="entry name" value="Membrane_Transporter-Flippase"/>
</dbReference>
<feature type="transmembrane region" description="Helical" evidence="7">
    <location>
        <begin position="314"/>
        <end position="334"/>
    </location>
</feature>
<dbReference type="STRING" id="744872.Spica_1022"/>
<dbReference type="PANTHER" id="PTHR43549">
    <property type="entry name" value="MULTIDRUG RESISTANCE PROTEIN YPNP-RELATED"/>
    <property type="match status" value="1"/>
</dbReference>
<keyword evidence="2" id="KW-0813">Transport</keyword>
<protein>
    <submittedName>
        <fullName evidence="8">MATE efflux family protein</fullName>
    </submittedName>
</protein>
<comment type="subcellular location">
    <subcellularLocation>
        <location evidence="1">Cell membrane</location>
        <topology evidence="1">Multi-pass membrane protein</topology>
    </subcellularLocation>
</comment>
<evidence type="ECO:0000256" key="5">
    <source>
        <dbReference type="ARBA" id="ARBA00022989"/>
    </source>
</evidence>
<keyword evidence="3" id="KW-1003">Cell membrane</keyword>
<feature type="transmembrane region" description="Helical" evidence="7">
    <location>
        <begin position="354"/>
        <end position="375"/>
    </location>
</feature>
<feature type="transmembrane region" description="Helical" evidence="7">
    <location>
        <begin position="280"/>
        <end position="302"/>
    </location>
</feature>
<reference evidence="9" key="1">
    <citation type="journal article" date="2013" name="Stand. Genomic Sci.">
        <title>Genome sequence of the thermophilic fresh-water bacterium Spirochaeta caldaria type strain (H1(T)), reclassification of Spirochaeta caldaria, Spirochaeta stenostrepta, and Spirochaeta zuelzerae in the genus Treponema as Treponema caldaria comb. nov., Treponema stenostrepta comb. nov., and Treponema zuelzerae comb. nov., and emendation of the genus Treponema.</title>
        <authorList>
            <person name="Abt B."/>
            <person name="Goker M."/>
            <person name="Scheuner C."/>
            <person name="Han C."/>
            <person name="Lu M."/>
            <person name="Misra M."/>
            <person name="Lapidus A."/>
            <person name="Nolan M."/>
            <person name="Lucas S."/>
            <person name="Hammon N."/>
            <person name="Deshpande S."/>
            <person name="Cheng J.F."/>
            <person name="Tapia R."/>
            <person name="Goodwin L.A."/>
            <person name="Pitluck S."/>
            <person name="Liolios K."/>
            <person name="Pagani I."/>
            <person name="Ivanova N."/>
            <person name="Mavromatis K."/>
            <person name="Mikhailova N."/>
            <person name="Huntemann M."/>
            <person name="Pati A."/>
            <person name="Chen A."/>
            <person name="Palaniappan K."/>
            <person name="Land M."/>
            <person name="Hauser L."/>
            <person name="Jeffries C.D."/>
            <person name="Rohde M."/>
            <person name="Spring S."/>
            <person name="Gronow S."/>
            <person name="Detter J.C."/>
            <person name="Bristow J."/>
            <person name="Eisen J.A."/>
            <person name="Markowitz V."/>
            <person name="Hugenholtz P."/>
            <person name="Kyrpides N.C."/>
            <person name="Woyke T."/>
            <person name="Klenk H.P."/>
        </authorList>
    </citation>
    <scope>NUCLEOTIDE SEQUENCE</scope>
    <source>
        <strain evidence="9">ATCC 51460 / DSM 7334 / H1</strain>
    </source>
</reference>
<sequence length="455" mass="49824">MKDLTQGNETTQIILFALPMLVGNVFQQFYNMVDSWVVGQFVGTTALAAVGASFPILFLMIALVMGFGMGANVLIAQYYGAKDLQRVRSVIDTTYVVLFWMGIVLTAVGLLFARSILVLLRVPTDVMPQALTYLRIIFSGMFFTFGYNGVGAILRGLGDSMTPLYMLIVATLLNIVLDLVSVLVLHMGVAGVAWATIIAQGLSFIGSIIYLNKTHEFLKTDFCHLHFDRELFFISLKIGLPSGIQQALVAMGMMFMNAVVNGFGAIVMAGFSAASRIDSFVGMPSMNISMALSTFVGQNLGAGKPERVKKGYRSALCIAMSITFVLMVVLLVFGKSLVSIFTSDLEVIAVGSRYLHVIAPFYVAFTMMFITNGVIRGAGETIVPMVSTLFAMWLIRVPSAVLFSSLWGEIGIWWAMPTGWVIGMIIAYSYYKTDRWKNKVVVKTKSVQNLQIVGE</sequence>
<evidence type="ECO:0000256" key="7">
    <source>
        <dbReference type="SAM" id="Phobius"/>
    </source>
</evidence>
<dbReference type="InterPro" id="IPR048279">
    <property type="entry name" value="MdtK-like"/>
</dbReference>
<evidence type="ECO:0000313" key="8">
    <source>
        <dbReference type="EMBL" id="AEJ19171.1"/>
    </source>
</evidence>
<dbReference type="OrthoDB" id="9806302at2"/>
<feature type="transmembrane region" description="Helical" evidence="7">
    <location>
        <begin position="191"/>
        <end position="211"/>
    </location>
</feature>
<dbReference type="GO" id="GO:0042910">
    <property type="term" value="F:xenobiotic transmembrane transporter activity"/>
    <property type="evidence" value="ECO:0007669"/>
    <property type="project" value="InterPro"/>
</dbReference>
<evidence type="ECO:0000256" key="4">
    <source>
        <dbReference type="ARBA" id="ARBA00022692"/>
    </source>
</evidence>
<dbReference type="AlphaFoldDB" id="F8EXE4"/>
<dbReference type="KEGG" id="scd:Spica_1022"/>
<dbReference type="CDD" id="cd13138">
    <property type="entry name" value="MATE_yoeA_like"/>
    <property type="match status" value="1"/>
</dbReference>
<feature type="transmembrane region" description="Helical" evidence="7">
    <location>
        <begin position="412"/>
        <end position="431"/>
    </location>
</feature>
<keyword evidence="6 7" id="KW-0472">Membrane</keyword>
<evidence type="ECO:0000256" key="2">
    <source>
        <dbReference type="ARBA" id="ARBA00022448"/>
    </source>
</evidence>
<dbReference type="GO" id="GO:0005886">
    <property type="term" value="C:plasma membrane"/>
    <property type="evidence" value="ECO:0007669"/>
    <property type="project" value="UniProtKB-SubCell"/>
</dbReference>
<dbReference type="EMBL" id="CP002868">
    <property type="protein sequence ID" value="AEJ19171.1"/>
    <property type="molecule type" value="Genomic_DNA"/>
</dbReference>
<dbReference type="eggNOG" id="COG0534">
    <property type="taxonomic scope" value="Bacteria"/>
</dbReference>
<accession>F8EXE4</accession>
<feature type="transmembrane region" description="Helical" evidence="7">
    <location>
        <begin position="12"/>
        <end position="30"/>
    </location>
</feature>
<feature type="transmembrane region" description="Helical" evidence="7">
    <location>
        <begin position="132"/>
        <end position="157"/>
    </location>
</feature>
<dbReference type="Proteomes" id="UP000000503">
    <property type="component" value="Chromosome"/>
</dbReference>
<keyword evidence="5 7" id="KW-1133">Transmembrane helix</keyword>
<evidence type="ECO:0000256" key="3">
    <source>
        <dbReference type="ARBA" id="ARBA00022475"/>
    </source>
</evidence>
<dbReference type="HOGENOM" id="CLU_012893_5_0_12"/>
<feature type="transmembrane region" description="Helical" evidence="7">
    <location>
        <begin position="382"/>
        <end position="406"/>
    </location>
</feature>
<name>F8EXE4_GRAC1</name>
<keyword evidence="9" id="KW-1185">Reference proteome</keyword>
<feature type="transmembrane region" description="Helical" evidence="7">
    <location>
        <begin position="95"/>
        <end position="120"/>
    </location>
</feature>
<evidence type="ECO:0000256" key="6">
    <source>
        <dbReference type="ARBA" id="ARBA00023136"/>
    </source>
</evidence>
<dbReference type="RefSeq" id="WP_013968482.1">
    <property type="nucleotide sequence ID" value="NC_015732.1"/>
</dbReference>
<feature type="transmembrane region" description="Helical" evidence="7">
    <location>
        <begin position="50"/>
        <end position="75"/>
    </location>
</feature>
<dbReference type="GO" id="GO:0015297">
    <property type="term" value="F:antiporter activity"/>
    <property type="evidence" value="ECO:0007669"/>
    <property type="project" value="InterPro"/>
</dbReference>
<dbReference type="NCBIfam" id="TIGR00797">
    <property type="entry name" value="matE"/>
    <property type="match status" value="1"/>
</dbReference>
<dbReference type="PANTHER" id="PTHR43549:SF3">
    <property type="entry name" value="MULTIDRUG RESISTANCE PROTEIN YPNP-RELATED"/>
    <property type="match status" value="1"/>
</dbReference>
<evidence type="ECO:0000313" key="9">
    <source>
        <dbReference type="Proteomes" id="UP000000503"/>
    </source>
</evidence>
<feature type="transmembrane region" description="Helical" evidence="7">
    <location>
        <begin position="247"/>
        <end position="274"/>
    </location>
</feature>
<dbReference type="PIRSF" id="PIRSF006603">
    <property type="entry name" value="DinF"/>
    <property type="match status" value="1"/>
</dbReference>
<keyword evidence="4 7" id="KW-0812">Transmembrane</keyword>
<dbReference type="Pfam" id="PF01554">
    <property type="entry name" value="MatE"/>
    <property type="match status" value="2"/>
</dbReference>
<gene>
    <name evidence="8" type="ordered locus">Spica_1022</name>
</gene>
<proteinExistence type="predicted"/>